<dbReference type="RefSeq" id="WP_310017668.1">
    <property type="nucleotide sequence ID" value="NZ_JAVDUM010000002.1"/>
</dbReference>
<comment type="caution">
    <text evidence="1">The sequence shown here is derived from an EMBL/GenBank/DDBJ whole genome shotgun (WGS) entry which is preliminary data.</text>
</comment>
<dbReference type="Pfam" id="PF01663">
    <property type="entry name" value="Phosphodiest"/>
    <property type="match status" value="1"/>
</dbReference>
<dbReference type="InterPro" id="IPR002591">
    <property type="entry name" value="Phosphodiest/P_Trfase"/>
</dbReference>
<keyword evidence="2" id="KW-1185">Reference proteome</keyword>
<dbReference type="PANTHER" id="PTHR10151">
    <property type="entry name" value="ECTONUCLEOTIDE PYROPHOSPHATASE/PHOSPHODIESTERASE"/>
    <property type="match status" value="1"/>
</dbReference>
<reference evidence="1 2" key="1">
    <citation type="submission" date="2023-07" db="EMBL/GenBank/DDBJ databases">
        <title>Sorghum-associated microbial communities from plants grown in Nebraska, USA.</title>
        <authorList>
            <person name="Schachtman D."/>
        </authorList>
    </citation>
    <scope>NUCLEOTIDE SEQUENCE [LARGE SCALE GENOMIC DNA]</scope>
    <source>
        <strain evidence="1 2">2980</strain>
    </source>
</reference>
<dbReference type="InterPro" id="IPR017850">
    <property type="entry name" value="Alkaline_phosphatase_core_sf"/>
</dbReference>
<name>A0ABU1S988_9MICO</name>
<dbReference type="Proteomes" id="UP001259347">
    <property type="component" value="Unassembled WGS sequence"/>
</dbReference>
<evidence type="ECO:0000313" key="2">
    <source>
        <dbReference type="Proteomes" id="UP001259347"/>
    </source>
</evidence>
<protein>
    <recommendedName>
        <fullName evidence="3">Alkaline phosphatase family protein</fullName>
    </recommendedName>
</protein>
<gene>
    <name evidence="1" type="ORF">J2Y69_000739</name>
</gene>
<sequence>MTTMLPAPPASTRSITGVAHDLFGAISGGPSALRPARSAVLVVVDGLGASQLRTHAGHARHLAGAMSKKDVAHSVFPTTTAAALTSIVTGTAPGRHGLVGYRVLDRSRDRLVNQLSGWEEERIDAATWQREPTIFERARAEGRPAFAVGLAAYAHSGFTTATLRGADFRSAPRPVERVALAVRLAEEHDGAIVYCYLPEADKAGHKHGVASAEWVAALEDIDAALAVRLPETVGMLVTADHGMIDVPRHRHLVFEEGDRMLAGVRHVGGEPRMLHVYLDEQARIAEAKDAWVSGTEGVADVVTRDEAIAAGLLGPEVTDAAASRLGDLMVIARGAWALYDGREDDQRAQDMIGQHGALTPEETRVPWIRLGAFATS</sequence>
<organism evidence="1 2">
    <name type="scientific">Microbacterium resistens</name>
    <dbReference type="NCBI Taxonomy" id="156977"/>
    <lineage>
        <taxon>Bacteria</taxon>
        <taxon>Bacillati</taxon>
        <taxon>Actinomycetota</taxon>
        <taxon>Actinomycetes</taxon>
        <taxon>Micrococcales</taxon>
        <taxon>Microbacteriaceae</taxon>
        <taxon>Microbacterium</taxon>
    </lineage>
</organism>
<dbReference type="SUPFAM" id="SSF53649">
    <property type="entry name" value="Alkaline phosphatase-like"/>
    <property type="match status" value="1"/>
</dbReference>
<evidence type="ECO:0000313" key="1">
    <source>
        <dbReference type="EMBL" id="MDR6866154.1"/>
    </source>
</evidence>
<accession>A0ABU1S988</accession>
<dbReference type="Gene3D" id="3.40.720.10">
    <property type="entry name" value="Alkaline Phosphatase, subunit A"/>
    <property type="match status" value="1"/>
</dbReference>
<dbReference type="EMBL" id="JAVDUM010000002">
    <property type="protein sequence ID" value="MDR6866154.1"/>
    <property type="molecule type" value="Genomic_DNA"/>
</dbReference>
<dbReference type="PANTHER" id="PTHR10151:SF120">
    <property type="entry name" value="BIS(5'-ADENOSYL)-TRIPHOSPHATASE"/>
    <property type="match status" value="1"/>
</dbReference>
<proteinExistence type="predicted"/>
<evidence type="ECO:0008006" key="3">
    <source>
        <dbReference type="Google" id="ProtNLM"/>
    </source>
</evidence>